<proteinExistence type="inferred from homology"/>
<dbReference type="GO" id="GO:0005524">
    <property type="term" value="F:ATP binding"/>
    <property type="evidence" value="ECO:0007669"/>
    <property type="project" value="UniProtKB-UniRule"/>
</dbReference>
<evidence type="ECO:0000256" key="1">
    <source>
        <dbReference type="ARBA" id="ARBA00008226"/>
    </source>
</evidence>
<dbReference type="InterPro" id="IPR012947">
    <property type="entry name" value="tRNA_SAD"/>
</dbReference>
<feature type="domain" description="Aminoacyl-transfer RNA synthetases class-II family profile" evidence="14">
    <location>
        <begin position="238"/>
        <end position="531"/>
    </location>
</feature>
<comment type="similarity">
    <text evidence="1 13">Belongs to the class-II aminoacyl-tRNA synthetase family.</text>
</comment>
<evidence type="ECO:0000256" key="3">
    <source>
        <dbReference type="ARBA" id="ARBA00022555"/>
    </source>
</evidence>
<evidence type="ECO:0000256" key="12">
    <source>
        <dbReference type="ARBA" id="ARBA00049515"/>
    </source>
</evidence>
<dbReference type="HAMAP" id="MF_00184">
    <property type="entry name" value="Thr_tRNA_synth"/>
    <property type="match status" value="1"/>
</dbReference>
<reference evidence="15 16" key="1">
    <citation type="submission" date="2019-08" db="EMBL/GenBank/DDBJ databases">
        <title>Complete genome sequence of Thermosulfurimonas marina SU872T, an anaerobic thermophilic chemolithoautotrophic bacterium isolated from a shallow marine hydrothermal vent.</title>
        <authorList>
            <person name="Allioux M."/>
            <person name="Jebbar M."/>
            <person name="Slobodkina G."/>
            <person name="Slobodkin A."/>
            <person name="Moalic Y."/>
            <person name="Frolova A."/>
            <person name="Shao Z."/>
            <person name="Alain K."/>
        </authorList>
    </citation>
    <scope>NUCLEOTIDE SEQUENCE [LARGE SCALE GENOMIC DNA]</scope>
    <source>
        <strain evidence="15 16">SU872</strain>
    </source>
</reference>
<protein>
    <recommendedName>
        <fullName evidence="13">Threonine--tRNA ligase</fullName>
        <ecNumber evidence="13">6.1.1.3</ecNumber>
    </recommendedName>
    <alternativeName>
        <fullName evidence="13">Threonyl-tRNA synthetase</fullName>
        <shortName evidence="13">ThrRS</shortName>
    </alternativeName>
</protein>
<evidence type="ECO:0000259" key="14">
    <source>
        <dbReference type="PROSITE" id="PS50862"/>
    </source>
</evidence>
<dbReference type="Pfam" id="PF03129">
    <property type="entry name" value="HGTP_anticodon"/>
    <property type="match status" value="1"/>
</dbReference>
<dbReference type="EMBL" id="CP042909">
    <property type="protein sequence ID" value="QJA07016.1"/>
    <property type="molecule type" value="Genomic_DNA"/>
</dbReference>
<dbReference type="InterPro" id="IPR045864">
    <property type="entry name" value="aa-tRNA-synth_II/BPL/LPL"/>
</dbReference>
<dbReference type="SMART" id="SM00863">
    <property type="entry name" value="tRNA_SAD"/>
    <property type="match status" value="1"/>
</dbReference>
<evidence type="ECO:0000256" key="13">
    <source>
        <dbReference type="HAMAP-Rule" id="MF_00184"/>
    </source>
</evidence>
<keyword evidence="5 13" id="KW-0479">Metal-binding</keyword>
<dbReference type="Gene3D" id="3.30.980.10">
    <property type="entry name" value="Threonyl-trna Synthetase, Chain A, domain 2"/>
    <property type="match status" value="1"/>
</dbReference>
<feature type="binding site" evidence="13">
    <location>
        <position position="382"/>
    </location>
    <ligand>
        <name>Zn(2+)</name>
        <dbReference type="ChEBI" id="CHEBI:29105"/>
        <note>catalytic</note>
    </ligand>
</feature>
<dbReference type="SUPFAM" id="SSF55186">
    <property type="entry name" value="ThrRS/AlaRS common domain"/>
    <property type="match status" value="1"/>
</dbReference>
<sequence>MHLHYRGQEAEVESGVPAARLLEVFDFEGRRPVAFRVNGQLLDLHSPLLEGGEVEPIFPEDPEALEVLRHTAAHVLAQAVKELFPEARLGIGPATEEGFYYDFDYQRPFTEEDLAAIEKRMKEIVKRRLPLKREELPRQEAERFFASRGETYKVELLKEIPEERVSIYRQGDFVDLCRGPHLPHTGMVKAFKLLSVAGAYWRGDERNPQLQRIYGTAFFDQEALKEYLKRLEEAKRRDHRRLGRELELFSIEEEVGPGLILWHPRGAIVRKEIEDFWREEHLRRGYQLVFTPHIALRDLWKMSGHLDFYAENMFAPMEIDERAYQLKPMNCPFHILIYKSRKRSYREFPIRYCELGTVYRYERSGVLHGLMRVRGFTQDDAHIFCREDQLEEEIFRVLDLVVYFLTVFGFEEYQIYLSTRPEKYVGSEEVWEKAEGALRAALEKKGLPYEIDPGEGVFYGPKIDLKIRDVLGRFWQCSTIQVDFNIPERFDISYMGPDNRPHRPIMIHRALLGSLERFFGVLIEHYAGAFPLWLAPVQVAVLTVADRHEPFARKVCDLLQAAGIRVEPDFRGERLGYKIREAQVKKVPYMVIVGDREVEEERLTVRTRTGENLSFSPEEFLRKLREEIQSKKI</sequence>
<evidence type="ECO:0000256" key="6">
    <source>
        <dbReference type="ARBA" id="ARBA00022741"/>
    </source>
</evidence>
<keyword evidence="4 13" id="KW-0436">Ligase</keyword>
<dbReference type="FunFam" id="3.30.54.20:FF:000002">
    <property type="entry name" value="Threonine--tRNA ligase"/>
    <property type="match status" value="1"/>
</dbReference>
<dbReference type="PRINTS" id="PR01047">
    <property type="entry name" value="TRNASYNTHTHR"/>
</dbReference>
<accession>A0A6H1WV86</accession>
<gene>
    <name evidence="13 15" type="primary">thrS</name>
    <name evidence="15" type="ORF">FVE67_08330</name>
</gene>
<dbReference type="InterPro" id="IPR004154">
    <property type="entry name" value="Anticodon-bd"/>
</dbReference>
<dbReference type="InterPro" id="IPR002320">
    <property type="entry name" value="Thr-tRNA-ligase_IIa"/>
</dbReference>
<feature type="binding site" evidence="13">
    <location>
        <position position="331"/>
    </location>
    <ligand>
        <name>Zn(2+)</name>
        <dbReference type="ChEBI" id="CHEBI:29105"/>
        <note>catalytic</note>
    </ligand>
</feature>
<name>A0A6H1WV86_9BACT</name>
<comment type="cofactor">
    <cofactor evidence="13">
        <name>Zn(2+)</name>
        <dbReference type="ChEBI" id="CHEBI:29105"/>
    </cofactor>
    <text evidence="13">Binds 1 zinc ion per subunit.</text>
</comment>
<dbReference type="FunFam" id="3.30.980.10:FF:000005">
    <property type="entry name" value="Threonyl-tRNA synthetase, mitochondrial"/>
    <property type="match status" value="1"/>
</dbReference>
<feature type="binding site" evidence="13">
    <location>
        <position position="508"/>
    </location>
    <ligand>
        <name>Zn(2+)</name>
        <dbReference type="ChEBI" id="CHEBI:29105"/>
        <note>catalytic</note>
    </ligand>
</feature>
<dbReference type="Gene3D" id="3.40.50.800">
    <property type="entry name" value="Anticodon-binding domain"/>
    <property type="match status" value="1"/>
</dbReference>
<evidence type="ECO:0000313" key="16">
    <source>
        <dbReference type="Proteomes" id="UP000501253"/>
    </source>
</evidence>
<dbReference type="GO" id="GO:0004829">
    <property type="term" value="F:threonine-tRNA ligase activity"/>
    <property type="evidence" value="ECO:0007669"/>
    <property type="project" value="UniProtKB-UniRule"/>
</dbReference>
<evidence type="ECO:0000256" key="8">
    <source>
        <dbReference type="ARBA" id="ARBA00022840"/>
    </source>
</evidence>
<dbReference type="Gene3D" id="3.30.930.10">
    <property type="entry name" value="Bira Bifunctional Protein, Domain 2"/>
    <property type="match status" value="1"/>
</dbReference>
<keyword evidence="6 13" id="KW-0547">Nucleotide-binding</keyword>
<comment type="caution">
    <text evidence="13">Lacks conserved residue(s) required for the propagation of feature annotation.</text>
</comment>
<dbReference type="Proteomes" id="UP000501253">
    <property type="component" value="Chromosome"/>
</dbReference>
<dbReference type="InterPro" id="IPR036621">
    <property type="entry name" value="Anticodon-bd_dom_sf"/>
</dbReference>
<dbReference type="GO" id="GO:0046872">
    <property type="term" value="F:metal ion binding"/>
    <property type="evidence" value="ECO:0007669"/>
    <property type="project" value="UniProtKB-KW"/>
</dbReference>
<keyword evidence="3 13" id="KW-0820">tRNA-binding</keyword>
<comment type="subunit">
    <text evidence="13">Homodimer.</text>
</comment>
<dbReference type="InterPro" id="IPR047246">
    <property type="entry name" value="ThrRS_anticodon"/>
</dbReference>
<evidence type="ECO:0000256" key="9">
    <source>
        <dbReference type="ARBA" id="ARBA00022884"/>
    </source>
</evidence>
<dbReference type="CDD" id="cd00771">
    <property type="entry name" value="ThrRS_core"/>
    <property type="match status" value="1"/>
</dbReference>
<dbReference type="PANTHER" id="PTHR11451">
    <property type="entry name" value="THREONINE-TRNA LIGASE"/>
    <property type="match status" value="1"/>
</dbReference>
<evidence type="ECO:0000256" key="7">
    <source>
        <dbReference type="ARBA" id="ARBA00022833"/>
    </source>
</evidence>
<dbReference type="InterPro" id="IPR002314">
    <property type="entry name" value="aa-tRNA-synt_IIb"/>
</dbReference>
<keyword evidence="8 13" id="KW-0067">ATP-binding</keyword>
<keyword evidence="7 13" id="KW-0862">Zinc</keyword>
<dbReference type="FunFam" id="3.30.930.10:FF:000002">
    <property type="entry name" value="Threonine--tRNA ligase"/>
    <property type="match status" value="1"/>
</dbReference>
<dbReference type="GO" id="GO:0005737">
    <property type="term" value="C:cytoplasm"/>
    <property type="evidence" value="ECO:0007669"/>
    <property type="project" value="UniProtKB-SubCell"/>
</dbReference>
<evidence type="ECO:0000256" key="2">
    <source>
        <dbReference type="ARBA" id="ARBA00022490"/>
    </source>
</evidence>
<keyword evidence="2 13" id="KW-0963">Cytoplasm</keyword>
<dbReference type="InterPro" id="IPR018163">
    <property type="entry name" value="Thr/Ala-tRNA-synth_IIc_edit"/>
</dbReference>
<dbReference type="AlphaFoldDB" id="A0A6H1WV86"/>
<evidence type="ECO:0000256" key="10">
    <source>
        <dbReference type="ARBA" id="ARBA00022917"/>
    </source>
</evidence>
<evidence type="ECO:0000256" key="5">
    <source>
        <dbReference type="ARBA" id="ARBA00022723"/>
    </source>
</evidence>
<dbReference type="InterPro" id="IPR006195">
    <property type="entry name" value="aa-tRNA-synth_II"/>
</dbReference>
<keyword evidence="16" id="KW-1185">Reference proteome</keyword>
<evidence type="ECO:0000256" key="4">
    <source>
        <dbReference type="ARBA" id="ARBA00022598"/>
    </source>
</evidence>
<dbReference type="Gene3D" id="3.30.54.20">
    <property type="match status" value="1"/>
</dbReference>
<keyword evidence="11 13" id="KW-0030">Aminoacyl-tRNA synthetase</keyword>
<dbReference type="PANTHER" id="PTHR11451:SF44">
    <property type="entry name" value="THREONINE--TRNA LIGASE, CHLOROPLASTIC_MITOCHONDRIAL 2"/>
    <property type="match status" value="1"/>
</dbReference>
<evidence type="ECO:0000313" key="15">
    <source>
        <dbReference type="EMBL" id="QJA07016.1"/>
    </source>
</evidence>
<dbReference type="GO" id="GO:0006435">
    <property type="term" value="P:threonyl-tRNA aminoacylation"/>
    <property type="evidence" value="ECO:0007669"/>
    <property type="project" value="UniProtKB-UniRule"/>
</dbReference>
<dbReference type="CDD" id="cd00860">
    <property type="entry name" value="ThrRS_anticodon"/>
    <property type="match status" value="1"/>
</dbReference>
<comment type="subcellular location">
    <subcellularLocation>
        <location evidence="13">Cytoplasm</location>
    </subcellularLocation>
</comment>
<dbReference type="FunFam" id="3.40.50.800:FF:000001">
    <property type="entry name" value="Threonine--tRNA ligase"/>
    <property type="match status" value="1"/>
</dbReference>
<keyword evidence="10 13" id="KW-0648">Protein biosynthesis</keyword>
<dbReference type="SUPFAM" id="SSF52954">
    <property type="entry name" value="Class II aaRS ABD-related"/>
    <property type="match status" value="1"/>
</dbReference>
<dbReference type="NCBIfam" id="TIGR00418">
    <property type="entry name" value="thrS"/>
    <property type="match status" value="1"/>
</dbReference>
<dbReference type="InterPro" id="IPR033728">
    <property type="entry name" value="ThrRS_core"/>
</dbReference>
<dbReference type="Pfam" id="PF00587">
    <property type="entry name" value="tRNA-synt_2b"/>
    <property type="match status" value="1"/>
</dbReference>
<organism evidence="15 16">
    <name type="scientific">Thermosulfurimonas marina</name>
    <dbReference type="NCBI Taxonomy" id="2047767"/>
    <lineage>
        <taxon>Bacteria</taxon>
        <taxon>Pseudomonadati</taxon>
        <taxon>Thermodesulfobacteriota</taxon>
        <taxon>Thermodesulfobacteria</taxon>
        <taxon>Thermodesulfobacteriales</taxon>
        <taxon>Thermodesulfobacteriaceae</taxon>
        <taxon>Thermosulfurimonas</taxon>
    </lineage>
</organism>
<dbReference type="KEGG" id="tmai:FVE67_08330"/>
<dbReference type="SUPFAM" id="SSF55681">
    <property type="entry name" value="Class II aaRS and biotin synthetases"/>
    <property type="match status" value="1"/>
</dbReference>
<dbReference type="Pfam" id="PF07973">
    <property type="entry name" value="tRNA_SAD"/>
    <property type="match status" value="1"/>
</dbReference>
<evidence type="ECO:0000256" key="11">
    <source>
        <dbReference type="ARBA" id="ARBA00023146"/>
    </source>
</evidence>
<keyword evidence="9 13" id="KW-0694">RNA-binding</keyword>
<comment type="catalytic activity">
    <reaction evidence="12 13">
        <text>tRNA(Thr) + L-threonine + ATP = L-threonyl-tRNA(Thr) + AMP + diphosphate + H(+)</text>
        <dbReference type="Rhea" id="RHEA:24624"/>
        <dbReference type="Rhea" id="RHEA-COMP:9670"/>
        <dbReference type="Rhea" id="RHEA-COMP:9704"/>
        <dbReference type="ChEBI" id="CHEBI:15378"/>
        <dbReference type="ChEBI" id="CHEBI:30616"/>
        <dbReference type="ChEBI" id="CHEBI:33019"/>
        <dbReference type="ChEBI" id="CHEBI:57926"/>
        <dbReference type="ChEBI" id="CHEBI:78442"/>
        <dbReference type="ChEBI" id="CHEBI:78534"/>
        <dbReference type="ChEBI" id="CHEBI:456215"/>
        <dbReference type="EC" id="6.1.1.3"/>
    </reaction>
</comment>
<dbReference type="EC" id="6.1.1.3" evidence="13"/>
<dbReference type="PROSITE" id="PS50862">
    <property type="entry name" value="AA_TRNA_LIGASE_II"/>
    <property type="match status" value="1"/>
</dbReference>
<dbReference type="GO" id="GO:0000049">
    <property type="term" value="F:tRNA binding"/>
    <property type="evidence" value="ECO:0007669"/>
    <property type="project" value="UniProtKB-KW"/>
</dbReference>